<keyword evidence="3" id="KW-1003">Cell membrane</keyword>
<dbReference type="InterPro" id="IPR007272">
    <property type="entry name" value="Sulf_transp_TsuA/YedE"/>
</dbReference>
<keyword evidence="7 9" id="KW-0472">Membrane</keyword>
<name>A0ABS0J7H4_9BACT</name>
<keyword evidence="5 9" id="KW-0812">Transmembrane</keyword>
<evidence type="ECO:0000256" key="6">
    <source>
        <dbReference type="ARBA" id="ARBA00022989"/>
    </source>
</evidence>
<feature type="non-terminal residue" evidence="10">
    <location>
        <position position="1"/>
    </location>
</feature>
<dbReference type="EMBL" id="VRYY01000568">
    <property type="protein sequence ID" value="MBG3878409.1"/>
    <property type="molecule type" value="Genomic_DNA"/>
</dbReference>
<evidence type="ECO:0000256" key="7">
    <source>
        <dbReference type="ARBA" id="ARBA00023136"/>
    </source>
</evidence>
<dbReference type="PANTHER" id="PTHR30574:SF1">
    <property type="entry name" value="SULPHUR TRANSPORT DOMAIN-CONTAINING PROTEIN"/>
    <property type="match status" value="1"/>
</dbReference>
<evidence type="ECO:0000256" key="9">
    <source>
        <dbReference type="SAM" id="Phobius"/>
    </source>
</evidence>
<keyword evidence="11" id="KW-1185">Reference proteome</keyword>
<sequence>SRLRRGVAAFCGGVLAMFGARLADGCPSGHGLSGSLQLAASGFVALACFFAGGLVTAYILYRGR</sequence>
<evidence type="ECO:0000256" key="4">
    <source>
        <dbReference type="ARBA" id="ARBA00022519"/>
    </source>
</evidence>
<proteinExistence type="inferred from homology"/>
<evidence type="ECO:0000256" key="1">
    <source>
        <dbReference type="ARBA" id="ARBA00004429"/>
    </source>
</evidence>
<comment type="caution">
    <text evidence="10">The sequence shown here is derived from an EMBL/GenBank/DDBJ whole genome shotgun (WGS) entry which is preliminary data.</text>
</comment>
<evidence type="ECO:0000256" key="2">
    <source>
        <dbReference type="ARBA" id="ARBA00022448"/>
    </source>
</evidence>
<keyword evidence="6 9" id="KW-1133">Transmembrane helix</keyword>
<evidence type="ECO:0000256" key="5">
    <source>
        <dbReference type="ARBA" id="ARBA00022692"/>
    </source>
</evidence>
<comment type="subcellular location">
    <subcellularLocation>
        <location evidence="1">Cell inner membrane</location>
        <topology evidence="1">Multi-pass membrane protein</topology>
    </subcellularLocation>
</comment>
<reference evidence="10 11" key="1">
    <citation type="submission" date="2019-08" db="EMBL/GenBank/DDBJ databases">
        <authorList>
            <person name="Luo N."/>
        </authorList>
    </citation>
    <scope>NUCLEOTIDE SEQUENCE [LARGE SCALE GENOMIC DNA]</scope>
    <source>
        <strain evidence="10 11">NCIMB 9442</strain>
    </source>
</reference>
<keyword evidence="4" id="KW-0997">Cell inner membrane</keyword>
<accession>A0ABS0J7H4</accession>
<protein>
    <submittedName>
        <fullName evidence="10">YeeE/YedE family protein</fullName>
    </submittedName>
</protein>
<evidence type="ECO:0000256" key="3">
    <source>
        <dbReference type="ARBA" id="ARBA00022475"/>
    </source>
</evidence>
<evidence type="ECO:0000313" key="10">
    <source>
        <dbReference type="EMBL" id="MBG3878409.1"/>
    </source>
</evidence>
<gene>
    <name evidence="10" type="ORF">FVW20_15670</name>
</gene>
<dbReference type="RefSeq" id="WP_196610336.1">
    <property type="nucleotide sequence ID" value="NZ_VRYY01000568.1"/>
</dbReference>
<feature type="transmembrane region" description="Helical" evidence="9">
    <location>
        <begin position="39"/>
        <end position="61"/>
    </location>
</feature>
<dbReference type="Proteomes" id="UP001194469">
    <property type="component" value="Unassembled WGS sequence"/>
</dbReference>
<dbReference type="PANTHER" id="PTHR30574">
    <property type="entry name" value="INNER MEMBRANE PROTEIN YEDE"/>
    <property type="match status" value="1"/>
</dbReference>
<dbReference type="Pfam" id="PF04143">
    <property type="entry name" value="Sulf_transp"/>
    <property type="match status" value="1"/>
</dbReference>
<comment type="similarity">
    <text evidence="8">Belongs to the TsuA/YedE (TC 9.B.102) family.</text>
</comment>
<keyword evidence="2" id="KW-0813">Transport</keyword>
<organism evidence="10 11">
    <name type="scientific">Nitratidesulfovibrio oxamicus</name>
    <dbReference type="NCBI Taxonomy" id="32016"/>
    <lineage>
        <taxon>Bacteria</taxon>
        <taxon>Pseudomonadati</taxon>
        <taxon>Thermodesulfobacteriota</taxon>
        <taxon>Desulfovibrionia</taxon>
        <taxon>Desulfovibrionales</taxon>
        <taxon>Desulfovibrionaceae</taxon>
        <taxon>Nitratidesulfovibrio</taxon>
    </lineage>
</organism>
<evidence type="ECO:0000313" key="11">
    <source>
        <dbReference type="Proteomes" id="UP001194469"/>
    </source>
</evidence>
<evidence type="ECO:0000256" key="8">
    <source>
        <dbReference type="ARBA" id="ARBA00035655"/>
    </source>
</evidence>